<dbReference type="InterPro" id="IPR050230">
    <property type="entry name" value="CALM/Myosin/TropC-like"/>
</dbReference>
<feature type="domain" description="EF-hand" evidence="6">
    <location>
        <begin position="67"/>
        <end position="102"/>
    </location>
</feature>
<evidence type="ECO:0007829" key="8">
    <source>
        <dbReference type="PDB" id="6TJ5"/>
    </source>
</evidence>
<dbReference type="FunFam" id="1.10.238.10:FF:000001">
    <property type="entry name" value="Calmodulin 1"/>
    <property type="match status" value="1"/>
</dbReference>
<dbReference type="Pfam" id="PF13499">
    <property type="entry name" value="EF-hand_7"/>
    <property type="match status" value="1"/>
</dbReference>
<evidence type="ECO:0000256" key="3">
    <source>
        <dbReference type="ARBA" id="ARBA00022737"/>
    </source>
</evidence>
<proteinExistence type="evidence at protein level"/>
<dbReference type="InterPro" id="IPR018247">
    <property type="entry name" value="EF_Hand_1_Ca_BS"/>
</dbReference>
<dbReference type="AlphaFoldDB" id="A0A0F7UZ05"/>
<dbReference type="PANTHER" id="PTHR23048:SF0">
    <property type="entry name" value="CALMODULIN LIKE 3"/>
    <property type="match status" value="1"/>
</dbReference>
<dbReference type="SMR" id="A0A0F7UZ05"/>
<dbReference type="GO" id="GO:0005509">
    <property type="term" value="F:calcium ion binding"/>
    <property type="evidence" value="ECO:0007669"/>
    <property type="project" value="InterPro"/>
</dbReference>
<keyword evidence="3" id="KW-0677">Repeat</keyword>
<feature type="binding site" evidence="8">
    <location>
        <position position="19"/>
    </location>
    <ligand>
        <name>Ca(2+)</name>
        <dbReference type="ChEBI" id="CHEBI:29108"/>
    </ligand>
</feature>
<reference evidence="8 9" key="2">
    <citation type="journal article" date="2020" name="Commun. Biol.">
        <title>Structural role of essential light chains in the apicomplexan glideosome.</title>
        <authorList>
            <person name="Pazicky S."/>
            <person name="Dhamotharan K."/>
            <person name="Kaszuba K."/>
            <person name="Mertens H.D.T."/>
            <person name="Gilberger T."/>
            <person name="Svergun D."/>
            <person name="Kosinski J."/>
            <person name="Weininger U."/>
            <person name="Low C."/>
        </authorList>
    </citation>
    <scope>X-RAY CRYSTALLOGRAPHY (2.00 ANGSTROMS) IN COMPLEX WITH CA(2+)</scope>
</reference>
<evidence type="ECO:0007829" key="9">
    <source>
        <dbReference type="PDB" id="6TJ6"/>
    </source>
</evidence>
<dbReference type="CDD" id="cd22949">
    <property type="entry name" value="ELC_N"/>
    <property type="match status" value="1"/>
</dbReference>
<evidence type="ECO:0000256" key="1">
    <source>
        <dbReference type="ARBA" id="ARBA00020786"/>
    </source>
</evidence>
<evidence type="ECO:0000313" key="7">
    <source>
        <dbReference type="EMBL" id="CEL75398.1"/>
    </source>
</evidence>
<feature type="binding site" evidence="8">
    <location>
        <position position="21"/>
    </location>
    <ligand>
        <name>Ca(2+)</name>
        <dbReference type="ChEBI" id="CHEBI:29108"/>
    </ligand>
</feature>
<keyword evidence="2 8" id="KW-0479">Metal-binding</keyword>
<evidence type="ECO:0000259" key="6">
    <source>
        <dbReference type="PROSITE" id="PS50222"/>
    </source>
</evidence>
<dbReference type="SUPFAM" id="SSF47473">
    <property type="entry name" value="EF-hand"/>
    <property type="match status" value="1"/>
</dbReference>
<dbReference type="Pfam" id="PF13405">
    <property type="entry name" value="EF-hand_6"/>
    <property type="match status" value="1"/>
</dbReference>
<reference evidence="7" key="1">
    <citation type="journal article" date="2015" name="PLoS ONE">
        <title>Comprehensive Evaluation of Toxoplasma gondii VEG and Neospora caninum LIV Genomes with Tachyzoite Stage Transcriptome and Proteome Defines Novel Transcript Features.</title>
        <authorList>
            <person name="Ramaprasad A."/>
            <person name="Mourier T."/>
            <person name="Naeem R."/>
            <person name="Malas T.B."/>
            <person name="Moussa E."/>
            <person name="Panigrahi A."/>
            <person name="Vermont S.J."/>
            <person name="Otto T.D."/>
            <person name="Wastling J."/>
            <person name="Pain A."/>
        </authorList>
    </citation>
    <scope>NUCLEOTIDE SEQUENCE</scope>
    <source>
        <strain evidence="7">VEG</strain>
    </source>
</reference>
<dbReference type="PROSITE" id="PS00018">
    <property type="entry name" value="EF_HAND_1"/>
    <property type="match status" value="2"/>
</dbReference>
<keyword evidence="8 9" id="KW-0002">3D-structure</keyword>
<dbReference type="CDD" id="cd00051">
    <property type="entry name" value="EFh"/>
    <property type="match status" value="1"/>
</dbReference>
<dbReference type="InterPro" id="IPR011992">
    <property type="entry name" value="EF-hand-dom_pair"/>
</dbReference>
<feature type="domain" description="EF-hand" evidence="6">
    <location>
        <begin position="103"/>
        <end position="134"/>
    </location>
</feature>
<dbReference type="GO" id="GO:0016460">
    <property type="term" value="C:myosin II complex"/>
    <property type="evidence" value="ECO:0007669"/>
    <property type="project" value="TreeGrafter"/>
</dbReference>
<organism evidence="7">
    <name type="scientific">Toxoplasma gondii (strain ATCC 50861 / VEG)</name>
    <dbReference type="NCBI Taxonomy" id="432359"/>
    <lineage>
        <taxon>Eukaryota</taxon>
        <taxon>Sar</taxon>
        <taxon>Alveolata</taxon>
        <taxon>Apicomplexa</taxon>
        <taxon>Conoidasida</taxon>
        <taxon>Coccidia</taxon>
        <taxon>Eucoccidiorida</taxon>
        <taxon>Eimeriorina</taxon>
        <taxon>Sarcocystidae</taxon>
        <taxon>Toxoplasma</taxon>
    </lineage>
</organism>
<dbReference type="PDB" id="6TJ6">
    <property type="method" value="X-ray"/>
    <property type="resolution" value="2.00 A"/>
    <property type="chains" value="A=1-134"/>
</dbReference>
<name>A0A0F7UZ05_TOXGV</name>
<feature type="binding site" evidence="8">
    <location>
        <position position="17"/>
    </location>
    <ligand>
        <name>Ca(2+)</name>
        <dbReference type="ChEBI" id="CHEBI:29108"/>
    </ligand>
</feature>
<dbReference type="PDB" id="6TJ5">
    <property type="method" value="X-ray"/>
    <property type="resolution" value="2.39 A"/>
    <property type="chains" value="A=1-134"/>
</dbReference>
<accession>A0A0F7UZ05</accession>
<gene>
    <name evidence="7" type="ORF">BN1205_016670</name>
</gene>
<feature type="domain" description="EF-hand" evidence="6">
    <location>
        <begin position="2"/>
        <end position="37"/>
    </location>
</feature>
<sequence>MTCPPRVREAFALFDTDGDGEISGRDLVLAIRSCGVSPTPDEIKALPMSMAWPDFEAWMSKKLASYNPEEELIKSFKAFDRSNDGTVSADELSQVMLALGELLSDEEVKAMIKEADPNGTGKIQYANFVKMLLK</sequence>
<keyword evidence="5" id="KW-0007">Acetylation</keyword>
<feature type="binding site" evidence="8">
    <location>
        <position position="15"/>
    </location>
    <ligand>
        <name>Ca(2+)</name>
        <dbReference type="ChEBI" id="CHEBI:29108"/>
    </ligand>
</feature>
<evidence type="ECO:0000256" key="5">
    <source>
        <dbReference type="ARBA" id="ARBA00022990"/>
    </source>
</evidence>
<dbReference type="PROSITE" id="PS50222">
    <property type="entry name" value="EF_HAND_2"/>
    <property type="match status" value="3"/>
</dbReference>
<dbReference type="SMART" id="SM00054">
    <property type="entry name" value="EFh"/>
    <property type="match status" value="3"/>
</dbReference>
<dbReference type="PANTHER" id="PTHR23048">
    <property type="entry name" value="MYOSIN LIGHT CHAIN 1, 3"/>
    <property type="match status" value="1"/>
</dbReference>
<dbReference type="InterPro" id="IPR002048">
    <property type="entry name" value="EF_hand_dom"/>
</dbReference>
<evidence type="ECO:0000256" key="2">
    <source>
        <dbReference type="ARBA" id="ARBA00022723"/>
    </source>
</evidence>
<protein>
    <recommendedName>
        <fullName evidence="1">Calmodulin</fullName>
    </recommendedName>
</protein>
<keyword evidence="4 8" id="KW-0106">Calcium</keyword>
<dbReference type="EMBL" id="LN714498">
    <property type="protein sequence ID" value="CEL75398.1"/>
    <property type="molecule type" value="Genomic_DNA"/>
</dbReference>
<evidence type="ECO:0000256" key="4">
    <source>
        <dbReference type="ARBA" id="ARBA00022837"/>
    </source>
</evidence>
<dbReference type="Gene3D" id="1.10.238.10">
    <property type="entry name" value="EF-hand"/>
    <property type="match status" value="2"/>
</dbReference>